<dbReference type="EMBL" id="AJDQ01000007">
    <property type="protein sequence ID" value="EOI56195.1"/>
    <property type="molecule type" value="Genomic_DNA"/>
</dbReference>
<keyword evidence="1" id="KW-0479">Metal-binding</keyword>
<reference evidence="4 6" key="2">
    <citation type="submission" date="2013-03" db="EMBL/GenBank/DDBJ databases">
        <title>The Genome Sequence of Enterococcus gilvus ATCC BAA-350 (PacBio/Illumina hybrid assembly).</title>
        <authorList>
            <consortium name="The Broad Institute Genomics Platform"/>
            <consortium name="The Broad Institute Genome Sequencing Center for Infectious Disease"/>
            <person name="Earl A."/>
            <person name="Russ C."/>
            <person name="Gilmore M."/>
            <person name="Surin D."/>
            <person name="Walker B."/>
            <person name="Young S."/>
            <person name="Zeng Q."/>
            <person name="Gargeya S."/>
            <person name="Fitzgerald M."/>
            <person name="Haas B."/>
            <person name="Abouelleil A."/>
            <person name="Allen A.W."/>
            <person name="Alvarado L."/>
            <person name="Arachchi H.M."/>
            <person name="Berlin A.M."/>
            <person name="Chapman S.B."/>
            <person name="Gainer-Dewar J."/>
            <person name="Goldberg J."/>
            <person name="Griggs A."/>
            <person name="Gujja S."/>
            <person name="Hansen M."/>
            <person name="Howarth C."/>
            <person name="Imamovic A."/>
            <person name="Ireland A."/>
            <person name="Larimer J."/>
            <person name="McCowan C."/>
            <person name="Murphy C."/>
            <person name="Pearson M."/>
            <person name="Poon T.W."/>
            <person name="Priest M."/>
            <person name="Roberts A."/>
            <person name="Saif S."/>
            <person name="Shea T."/>
            <person name="Sisk P."/>
            <person name="Sykes S."/>
            <person name="Wortman J."/>
            <person name="Nusbaum C."/>
            <person name="Birren B."/>
        </authorList>
    </citation>
    <scope>NUCLEOTIDE SEQUENCE [LARGE SCALE GENOMIC DNA]</scope>
    <source>
        <strain evidence="4 6">ATCC BAA-350</strain>
    </source>
</reference>
<dbReference type="AlphaFoldDB" id="R2VEL4"/>
<dbReference type="GO" id="GO:0046872">
    <property type="term" value="F:metal ion binding"/>
    <property type="evidence" value="ECO:0007669"/>
    <property type="project" value="UniProtKB-KW"/>
</dbReference>
<evidence type="ECO:0000256" key="1">
    <source>
        <dbReference type="ARBA" id="ARBA00022723"/>
    </source>
</evidence>
<evidence type="ECO:0000313" key="6">
    <source>
        <dbReference type="Proteomes" id="UP000014160"/>
    </source>
</evidence>
<dbReference type="PROSITE" id="PS01086">
    <property type="entry name" value="RIBUL_P_3_EPIMER_2"/>
    <property type="match status" value="1"/>
</dbReference>
<keyword evidence="6" id="KW-1185">Reference proteome</keyword>
<dbReference type="RefSeq" id="WP_010780487.1">
    <property type="nucleotide sequence ID" value="NZ_ASWH01000001.1"/>
</dbReference>
<accession>R2VEL4</accession>
<dbReference type="HOGENOM" id="CLU_054856_2_1_9"/>
<name>R2VEL4_9ENTE</name>
<organism evidence="3 5">
    <name type="scientific">Enterococcus gilvus ATCC BAA-350</name>
    <dbReference type="NCBI Taxonomy" id="1158614"/>
    <lineage>
        <taxon>Bacteria</taxon>
        <taxon>Bacillati</taxon>
        <taxon>Bacillota</taxon>
        <taxon>Bacilli</taxon>
        <taxon>Lactobacillales</taxon>
        <taxon>Enterococcaceae</taxon>
        <taxon>Enterococcus</taxon>
    </lineage>
</organism>
<dbReference type="InterPro" id="IPR011060">
    <property type="entry name" value="RibuloseP-bd_barrel"/>
</dbReference>
<dbReference type="NCBIfam" id="NF007266">
    <property type="entry name" value="PRK09722.1"/>
    <property type="match status" value="1"/>
</dbReference>
<dbReference type="Proteomes" id="UP000014160">
    <property type="component" value="Unassembled WGS sequence"/>
</dbReference>
<dbReference type="InterPro" id="IPR000056">
    <property type="entry name" value="Ribul_P_3_epim-like"/>
</dbReference>
<dbReference type="CDD" id="cd00429">
    <property type="entry name" value="RPE"/>
    <property type="match status" value="1"/>
</dbReference>
<reference evidence="3 5" key="1">
    <citation type="submission" date="2013-02" db="EMBL/GenBank/DDBJ databases">
        <title>The Genome Sequence of Enterococcus gilvus ATCC BAA-350.</title>
        <authorList>
            <consortium name="The Broad Institute Genome Sequencing Platform"/>
            <consortium name="The Broad Institute Genome Sequencing Center for Infectious Disease"/>
            <person name="Earl A.M."/>
            <person name="Gilmore M.S."/>
            <person name="Lebreton F."/>
            <person name="Walker B."/>
            <person name="Young S.K."/>
            <person name="Zeng Q."/>
            <person name="Gargeya S."/>
            <person name="Fitzgerald M."/>
            <person name="Haas B."/>
            <person name="Abouelleil A."/>
            <person name="Alvarado L."/>
            <person name="Arachchi H.M."/>
            <person name="Berlin A.M."/>
            <person name="Chapman S.B."/>
            <person name="Dewar J."/>
            <person name="Goldberg J."/>
            <person name="Griggs A."/>
            <person name="Gujja S."/>
            <person name="Hansen M."/>
            <person name="Howarth C."/>
            <person name="Imamovic A."/>
            <person name="Larimer J."/>
            <person name="McCowan C."/>
            <person name="Murphy C."/>
            <person name="Neiman D."/>
            <person name="Pearson M."/>
            <person name="Priest M."/>
            <person name="Roberts A."/>
            <person name="Saif S."/>
            <person name="Shea T."/>
            <person name="Sisk P."/>
            <person name="Sykes S."/>
            <person name="Wortman J."/>
            <person name="Nusbaum C."/>
            <person name="Birren B."/>
        </authorList>
    </citation>
    <scope>NUCLEOTIDE SEQUENCE [LARGE SCALE GENOMIC DNA]</scope>
    <source>
        <strain evidence="3 5">ATCC BAA-350</strain>
    </source>
</reference>
<proteinExistence type="predicted"/>
<dbReference type="PATRIC" id="fig|1158614.3.peg.2103"/>
<dbReference type="PANTHER" id="PTHR11749">
    <property type="entry name" value="RIBULOSE-5-PHOSPHATE-3-EPIMERASE"/>
    <property type="match status" value="1"/>
</dbReference>
<comment type="caution">
    <text evidence="3">The sequence shown here is derived from an EMBL/GenBank/DDBJ whole genome shotgun (WGS) entry which is preliminary data.</text>
</comment>
<keyword evidence="2" id="KW-0413">Isomerase</keyword>
<dbReference type="Proteomes" id="UP000013750">
    <property type="component" value="Unassembled WGS sequence"/>
</dbReference>
<dbReference type="Gene3D" id="3.20.20.70">
    <property type="entry name" value="Aldolase class I"/>
    <property type="match status" value="1"/>
</dbReference>
<dbReference type="OrthoDB" id="1645589at2"/>
<evidence type="ECO:0000313" key="3">
    <source>
        <dbReference type="EMBL" id="EOI56195.1"/>
    </source>
</evidence>
<evidence type="ECO:0000256" key="2">
    <source>
        <dbReference type="ARBA" id="ARBA00023235"/>
    </source>
</evidence>
<gene>
    <name evidence="4" type="ORF">I592_01875</name>
    <name evidence="3" type="ORF">UKC_02092</name>
</gene>
<evidence type="ECO:0000313" key="5">
    <source>
        <dbReference type="Proteomes" id="UP000013750"/>
    </source>
</evidence>
<dbReference type="NCBIfam" id="NF004076">
    <property type="entry name" value="PRK05581.1-4"/>
    <property type="match status" value="1"/>
</dbReference>
<dbReference type="GO" id="GO:0005975">
    <property type="term" value="P:carbohydrate metabolic process"/>
    <property type="evidence" value="ECO:0007669"/>
    <property type="project" value="InterPro"/>
</dbReference>
<dbReference type="InterPro" id="IPR013785">
    <property type="entry name" value="Aldolase_TIM"/>
</dbReference>
<protein>
    <submittedName>
        <fullName evidence="3">Ribulose-phosphate 3-epimerase</fullName>
    </submittedName>
</protein>
<sequence>MVKIAPSLMCMNISKFAEQINCLNQTVDYYHIDIMDGHYVSNMTLSPWFIEQLNNHTTIPMDAHLMVTNPIDYVEPLLDIGVEVISIHAEFLNGHAFRLSETIKKRGKKLGVVLNPETPLNLIFDYIHLIDIVTVMTVDPGFAGQTFISESLEKVKKLTVCRKENNLGFDIQIDGSCNEKTYQTMIEAGADILIVGTSGLFNLNESIEKSVEIMQGHLDAAVSET</sequence>
<dbReference type="eggNOG" id="COG0036">
    <property type="taxonomic scope" value="Bacteria"/>
</dbReference>
<dbReference type="SUPFAM" id="SSF51366">
    <property type="entry name" value="Ribulose-phoshate binding barrel"/>
    <property type="match status" value="1"/>
</dbReference>
<dbReference type="EMBL" id="ASWH01000001">
    <property type="protein sequence ID" value="EOW82555.1"/>
    <property type="molecule type" value="Genomic_DNA"/>
</dbReference>
<evidence type="ECO:0000313" key="4">
    <source>
        <dbReference type="EMBL" id="EOW82555.1"/>
    </source>
</evidence>
<dbReference type="Pfam" id="PF00834">
    <property type="entry name" value="Ribul_P_3_epim"/>
    <property type="match status" value="1"/>
</dbReference>
<dbReference type="GO" id="GO:0016857">
    <property type="term" value="F:racemase and epimerase activity, acting on carbohydrates and derivatives"/>
    <property type="evidence" value="ECO:0007669"/>
    <property type="project" value="InterPro"/>
</dbReference>